<accession>A0A813EN98</accession>
<comment type="similarity">
    <text evidence="3 14">Belongs to the ALG10 glucosyltransferase family.</text>
</comment>
<dbReference type="PANTHER" id="PTHR12989:SF10">
    <property type="entry name" value="DOL-P-GLC:GLC(2)MAN(9)GLCNAC(2)-PP-DOL ALPHA-1,2-GLUCOSYLTRANSFERASE-RELATED"/>
    <property type="match status" value="1"/>
</dbReference>
<dbReference type="Pfam" id="PF04922">
    <property type="entry name" value="DIE2_ALG10"/>
    <property type="match status" value="1"/>
</dbReference>
<proteinExistence type="inferred from homology"/>
<evidence type="ECO:0000256" key="7">
    <source>
        <dbReference type="ARBA" id="ARBA00022679"/>
    </source>
</evidence>
<dbReference type="PANTHER" id="PTHR12989">
    <property type="entry name" value="ALPHA-1,2-GLUCOSYLTRANSFERASE ALG10"/>
    <property type="match status" value="1"/>
</dbReference>
<evidence type="ECO:0000256" key="15">
    <source>
        <dbReference type="SAM" id="SignalP"/>
    </source>
</evidence>
<feature type="transmembrane region" description="Helical" evidence="14">
    <location>
        <begin position="159"/>
        <end position="179"/>
    </location>
</feature>
<evidence type="ECO:0000256" key="6">
    <source>
        <dbReference type="ARBA" id="ARBA00022676"/>
    </source>
</evidence>
<keyword evidence="6 14" id="KW-0328">Glycosyltransferase</keyword>
<evidence type="ECO:0000313" key="16">
    <source>
        <dbReference type="EMBL" id="CAE8602148.1"/>
    </source>
</evidence>
<sequence length="463" mass="51519">MDTPWWLLALICHCALLAPWVLVFQGADVEPYMDEVFHIPQAQRYCEGRFEEWDEKITTFPGLYVFSAALSRVSRPFGGQLCSPARLRADNALLSLGVQVLLYRLLRRRLPPAKAAAQALALSLYPIHFFCAFIYYTDVGSLFWALLVHDLATPSRGRALPTSGRIVLAAVAGLVAILFRQTNAVWMMFSFGTAALGDLQSTHKWGPQLRGEELTPSLLFTFAKALLLESRRLVFRLGPLLIPVLLFVAFVVHNGSIVVGDKSNHEASVHWAQLAYLSAVTAAMWGLVGPDAAVSAGSLRAFCKARFGSLRAVLLTAVALCLLVFVLHRYSVAHPFLLADNRHYTFYVWGRFLGRRPGLKEALAPAYLYTAWLCSSRLSRAQSSLWTLIWWVAAALTLVPAGLLEPRYWTTAVLIAHAHAEERSWRSICVSGLLSLAINTATLAVFVYRPFIWPGGELARFMW</sequence>
<keyword evidence="9" id="KW-0256">Endoplasmic reticulum</keyword>
<feature type="transmembrane region" description="Helical" evidence="14">
    <location>
        <begin position="309"/>
        <end position="328"/>
    </location>
</feature>
<evidence type="ECO:0000256" key="13">
    <source>
        <dbReference type="ARBA" id="ARBA00048064"/>
    </source>
</evidence>
<feature type="chain" id="PRO_5035682235" description="Dol-P-Glc:Glc(2)Man(9)GlcNAc(2)-PP-Dol alpha-1,2-glucosyltransferase" evidence="15">
    <location>
        <begin position="18"/>
        <end position="463"/>
    </location>
</feature>
<evidence type="ECO:0000256" key="10">
    <source>
        <dbReference type="ARBA" id="ARBA00022989"/>
    </source>
</evidence>
<evidence type="ECO:0000256" key="14">
    <source>
        <dbReference type="PIRNR" id="PIRNR028810"/>
    </source>
</evidence>
<evidence type="ECO:0000313" key="17">
    <source>
        <dbReference type="EMBL" id="CAE8646522.1"/>
    </source>
</evidence>
<keyword evidence="11 14" id="KW-0472">Membrane</keyword>
<evidence type="ECO:0000256" key="12">
    <source>
        <dbReference type="ARBA" id="ARBA00044727"/>
    </source>
</evidence>
<dbReference type="InterPro" id="IPR016900">
    <property type="entry name" value="Alg10"/>
</dbReference>
<feature type="transmembrane region" description="Helical" evidence="14">
    <location>
        <begin position="425"/>
        <end position="448"/>
    </location>
</feature>
<dbReference type="Proteomes" id="UP000654075">
    <property type="component" value="Unassembled WGS sequence"/>
</dbReference>
<dbReference type="Proteomes" id="UP000626109">
    <property type="component" value="Unassembled WGS sequence"/>
</dbReference>
<evidence type="ECO:0000256" key="11">
    <source>
        <dbReference type="ARBA" id="ARBA00023136"/>
    </source>
</evidence>
<dbReference type="OMA" id="VWDSKIT"/>
<evidence type="ECO:0000256" key="3">
    <source>
        <dbReference type="ARBA" id="ARBA00010600"/>
    </source>
</evidence>
<comment type="function">
    <text evidence="12">Dol-P-Glc:Glc(2)Man(9)GlcNAc(2)-PP-Dol alpha-1,2-glucosyltransferase that operates in the biosynthetic pathway of dolichol-linked oligosaccharides, the glycan precursors employed in protein asparagine (N)-glycosylation. The assembly of dolichol-linked oligosaccharides begins on the cytosolic side of the endoplasmic reticulum membrane and finishes in its lumen. The sequential addition of sugars to dolichol pyrophosphate produces dolichol-linked oligosaccharides containing fourteen sugars, including two GlcNAcs, nine mannoses and three glucoses. Once assembled, the oligosaccharide is transferred from the lipid to nascent proteins by oligosaccharyltransferases. In the lumen of the endoplasmic reticulum, adds the third and last glucose residue from dolichyl phosphate glucose (Dol-P-Glc) onto the lipid-linked oligosaccharide intermediate Glc(2)Man(9)GlcNAc(2)-PP-Dol to produce Glc(3)Man(9)GlcNAc(2)-PP-Dol.</text>
</comment>
<dbReference type="GO" id="GO:0006488">
    <property type="term" value="P:dolichol-linked oligosaccharide biosynthetic process"/>
    <property type="evidence" value="ECO:0007669"/>
    <property type="project" value="UniProtKB-UniRule"/>
</dbReference>
<feature type="transmembrane region" description="Helical" evidence="14">
    <location>
        <begin position="385"/>
        <end position="404"/>
    </location>
</feature>
<dbReference type="EMBL" id="CAJNNV010013892">
    <property type="protein sequence ID" value="CAE8602148.1"/>
    <property type="molecule type" value="Genomic_DNA"/>
</dbReference>
<feature type="transmembrane region" description="Helical" evidence="14">
    <location>
        <begin position="271"/>
        <end position="288"/>
    </location>
</feature>
<dbReference type="EMBL" id="CAJNNW010004539">
    <property type="protein sequence ID" value="CAE8646522.1"/>
    <property type="molecule type" value="Genomic_DNA"/>
</dbReference>
<reference evidence="16" key="1">
    <citation type="submission" date="2021-02" db="EMBL/GenBank/DDBJ databases">
        <authorList>
            <person name="Dougan E. K."/>
            <person name="Rhodes N."/>
            <person name="Thang M."/>
            <person name="Chan C."/>
        </authorList>
    </citation>
    <scope>NUCLEOTIDE SEQUENCE</scope>
</reference>
<keyword evidence="18" id="KW-1185">Reference proteome</keyword>
<dbReference type="OrthoDB" id="426583at2759"/>
<dbReference type="GO" id="GO:0005789">
    <property type="term" value="C:endoplasmic reticulum membrane"/>
    <property type="evidence" value="ECO:0007669"/>
    <property type="project" value="UniProtKB-SubCell"/>
</dbReference>
<evidence type="ECO:0000256" key="5">
    <source>
        <dbReference type="ARBA" id="ARBA00018512"/>
    </source>
</evidence>
<protein>
    <recommendedName>
        <fullName evidence="5 14">Dol-P-Glc:Glc(2)Man(9)GlcNAc(2)-PP-Dol alpha-1,2-glucosyltransferase</fullName>
        <ecNumber evidence="4 14">2.4.1.256</ecNumber>
    </recommendedName>
</protein>
<keyword evidence="10 14" id="KW-1133">Transmembrane helix</keyword>
<evidence type="ECO:0000256" key="8">
    <source>
        <dbReference type="ARBA" id="ARBA00022692"/>
    </source>
</evidence>
<comment type="subcellular location">
    <subcellularLocation>
        <location evidence="1">Endoplasmic reticulum membrane</location>
        <topology evidence="1">Multi-pass membrane protein</topology>
    </subcellularLocation>
</comment>
<comment type="caution">
    <text evidence="14">Lacks conserved residue(s) required for the propagation of feature annotation.</text>
</comment>
<evidence type="ECO:0000256" key="4">
    <source>
        <dbReference type="ARBA" id="ARBA00011967"/>
    </source>
</evidence>
<dbReference type="AlphaFoldDB" id="A0A813EN98"/>
<evidence type="ECO:0000313" key="18">
    <source>
        <dbReference type="Proteomes" id="UP000654075"/>
    </source>
</evidence>
<comment type="catalytic activity">
    <reaction evidence="13">
        <text>an alpha-D-Glc-(1-&gt;3)-alpha-D-Glc-(1-&gt;3)-alpha-D-Man-(1-&gt;2)-alpha-D-Man-(1-&gt;2)-alpha-D-Man-(1-&gt;3)-[alpha-D-Man-(1-&gt;2)-alpha-D-Man-(1-&gt;3)-[alpha-D-Man-(1-&gt;2)-alpha-D-Man-(1-&gt;6)]-alpha-D-Man-(1-&gt;6)]-beta-D-Man-(1-&gt;4)-beta-D-GlcNAc-(1-&gt;4)-alpha-D-GlcNAc-diphospho-di-trans,poly-cis-dolichol + a di-trans,poly-cis-dolichyl beta-D-glucosyl phosphate = a alpha-D-Glc-(1-&gt;2)-alpha-D-Glc-(1-&gt;3)-alpha-D-Glc-(1-&gt;3)-alpha-D-Man-(1-&gt;2)-alpha-D-Man-(1-&gt;2)-alpha-D-Man-(1-&gt;3)-[alpha-D-Man-(1-&gt;2)-alpha-D-Man-(1-&gt;3)-[alpha-D-Man-(1-&gt;2)-alpha-D-Man-(1-&gt;6)]-alpha-D-Man-(1-&gt;6)]-beta-D-Man-(1-&gt;4)-beta-D-GlcNAc-(1-&gt;4)-alpha-D-GlcNAc-diphospho-di-trans,poly-cis-dolichol + a di-trans,poly-cis-dolichyl phosphate + H(+)</text>
        <dbReference type="Rhea" id="RHEA:29543"/>
        <dbReference type="Rhea" id="RHEA-COMP:19498"/>
        <dbReference type="Rhea" id="RHEA-COMP:19502"/>
        <dbReference type="Rhea" id="RHEA-COMP:19512"/>
        <dbReference type="Rhea" id="RHEA-COMP:19522"/>
        <dbReference type="ChEBI" id="CHEBI:15378"/>
        <dbReference type="ChEBI" id="CHEBI:57525"/>
        <dbReference type="ChEBI" id="CHEBI:57683"/>
        <dbReference type="ChEBI" id="CHEBI:132522"/>
        <dbReference type="ChEBI" id="CHEBI:132523"/>
        <dbReference type="EC" id="2.4.1.256"/>
    </reaction>
    <physiologicalReaction direction="left-to-right" evidence="13">
        <dbReference type="Rhea" id="RHEA:29544"/>
    </physiologicalReaction>
</comment>
<keyword evidence="8 14" id="KW-0812">Transmembrane</keyword>
<keyword evidence="7" id="KW-0808">Transferase</keyword>
<comment type="pathway">
    <text evidence="2">Protein modification; protein glycosylation.</text>
</comment>
<evidence type="ECO:0000256" key="1">
    <source>
        <dbReference type="ARBA" id="ARBA00004477"/>
    </source>
</evidence>
<keyword evidence="15" id="KW-0732">Signal</keyword>
<organism evidence="16 18">
    <name type="scientific">Polarella glacialis</name>
    <name type="common">Dinoflagellate</name>
    <dbReference type="NCBI Taxonomy" id="89957"/>
    <lineage>
        <taxon>Eukaryota</taxon>
        <taxon>Sar</taxon>
        <taxon>Alveolata</taxon>
        <taxon>Dinophyceae</taxon>
        <taxon>Suessiales</taxon>
        <taxon>Suessiaceae</taxon>
        <taxon>Polarella</taxon>
    </lineage>
</organism>
<gene>
    <name evidence="16" type="ORF">PGLA1383_LOCUS20406</name>
    <name evidence="17" type="ORF">PGLA2088_LOCUS4885</name>
</gene>
<dbReference type="PIRSF" id="PIRSF028810">
    <property type="entry name" value="Alpha1_2_glucosyltferase_Alg10"/>
    <property type="match status" value="1"/>
</dbReference>
<dbReference type="GO" id="GO:0106073">
    <property type="term" value="F:dolichyl pyrophosphate Glc2Man9GlcNAc2 alpha-1,2-glucosyltransferase activity"/>
    <property type="evidence" value="ECO:0007669"/>
    <property type="project" value="UniProtKB-UniRule"/>
</dbReference>
<evidence type="ECO:0000256" key="9">
    <source>
        <dbReference type="ARBA" id="ARBA00022824"/>
    </source>
</evidence>
<comment type="caution">
    <text evidence="16">The sequence shown here is derived from an EMBL/GenBank/DDBJ whole genome shotgun (WGS) entry which is preliminary data.</text>
</comment>
<feature type="transmembrane region" description="Helical" evidence="14">
    <location>
        <begin position="233"/>
        <end position="251"/>
    </location>
</feature>
<feature type="signal peptide" evidence="15">
    <location>
        <begin position="1"/>
        <end position="17"/>
    </location>
</feature>
<dbReference type="EC" id="2.4.1.256" evidence="4 14"/>
<evidence type="ECO:0000256" key="2">
    <source>
        <dbReference type="ARBA" id="ARBA00004922"/>
    </source>
</evidence>
<name>A0A813EN98_POLGL</name>